<organism evidence="2 3">
    <name type="scientific">Streptomyces luteireticuli</name>
    <dbReference type="NCBI Taxonomy" id="173858"/>
    <lineage>
        <taxon>Bacteria</taxon>
        <taxon>Bacillati</taxon>
        <taxon>Actinomycetota</taxon>
        <taxon>Actinomycetes</taxon>
        <taxon>Kitasatosporales</taxon>
        <taxon>Streptomycetaceae</taxon>
        <taxon>Streptomyces</taxon>
    </lineage>
</organism>
<feature type="region of interest" description="Disordered" evidence="1">
    <location>
        <begin position="26"/>
        <end position="64"/>
    </location>
</feature>
<gene>
    <name evidence="2" type="ORF">GCM10010357_49230</name>
</gene>
<reference evidence="2 3" key="1">
    <citation type="journal article" date="2019" name="Int. J. Syst. Evol. Microbiol.">
        <title>The Global Catalogue of Microorganisms (GCM) 10K type strain sequencing project: providing services to taxonomists for standard genome sequencing and annotation.</title>
        <authorList>
            <consortium name="The Broad Institute Genomics Platform"/>
            <consortium name="The Broad Institute Genome Sequencing Center for Infectious Disease"/>
            <person name="Wu L."/>
            <person name="Ma J."/>
        </authorList>
    </citation>
    <scope>NUCLEOTIDE SEQUENCE [LARGE SCALE GENOMIC DNA]</scope>
    <source>
        <strain evidence="2 3">JCM 4788</strain>
    </source>
</reference>
<comment type="caution">
    <text evidence="2">The sequence shown here is derived from an EMBL/GenBank/DDBJ whole genome shotgun (WGS) entry which is preliminary data.</text>
</comment>
<evidence type="ECO:0000256" key="1">
    <source>
        <dbReference type="SAM" id="MobiDB-lite"/>
    </source>
</evidence>
<name>A0ABN0YZ85_9ACTN</name>
<protein>
    <submittedName>
        <fullName evidence="2">Uncharacterized protein</fullName>
    </submittedName>
</protein>
<dbReference type="Proteomes" id="UP001500879">
    <property type="component" value="Unassembled WGS sequence"/>
</dbReference>
<evidence type="ECO:0000313" key="2">
    <source>
        <dbReference type="EMBL" id="GAA0421966.1"/>
    </source>
</evidence>
<proteinExistence type="predicted"/>
<keyword evidence="3" id="KW-1185">Reference proteome</keyword>
<evidence type="ECO:0000313" key="3">
    <source>
        <dbReference type="Proteomes" id="UP001500879"/>
    </source>
</evidence>
<sequence>MTVRHALRIAGKWLLRRRIGVRLRFEPEQRSANEEPSYGLDGHPSQSLAPALGLHALTRHTKPR</sequence>
<accession>A0ABN0YZ85</accession>
<dbReference type="EMBL" id="BAAABX010000051">
    <property type="protein sequence ID" value="GAA0421966.1"/>
    <property type="molecule type" value="Genomic_DNA"/>
</dbReference>